<organism evidence="3 4">
    <name type="scientific">Agaricus bisporus var. burnettii</name>
    <dbReference type="NCBI Taxonomy" id="192524"/>
    <lineage>
        <taxon>Eukaryota</taxon>
        <taxon>Fungi</taxon>
        <taxon>Dikarya</taxon>
        <taxon>Basidiomycota</taxon>
        <taxon>Agaricomycotina</taxon>
        <taxon>Agaricomycetes</taxon>
        <taxon>Agaricomycetidae</taxon>
        <taxon>Agaricales</taxon>
        <taxon>Agaricineae</taxon>
        <taxon>Agaricaceae</taxon>
        <taxon>Agaricus</taxon>
    </lineage>
</organism>
<feature type="transmembrane region" description="Helical" evidence="1">
    <location>
        <begin position="69"/>
        <end position="88"/>
    </location>
</feature>
<feature type="transmembrane region" description="Helical" evidence="1">
    <location>
        <begin position="32"/>
        <end position="49"/>
    </location>
</feature>
<evidence type="ECO:0000259" key="2">
    <source>
        <dbReference type="Pfam" id="PF20151"/>
    </source>
</evidence>
<dbReference type="InterPro" id="IPR045340">
    <property type="entry name" value="DUF6533"/>
</dbReference>
<dbReference type="Proteomes" id="UP000629468">
    <property type="component" value="Unassembled WGS sequence"/>
</dbReference>
<reference evidence="3 4" key="1">
    <citation type="journal article" name="Sci. Rep.">
        <title>Telomere-to-telomere assembled and centromere annotated genomes of the two main subspecies of the button mushroom Agaricus bisporus reveal especially polymorphic chromosome ends.</title>
        <authorList>
            <person name="Sonnenberg A.S.M."/>
            <person name="Sedaghat-Telgerd N."/>
            <person name="Lavrijssen B."/>
            <person name="Ohm R.A."/>
            <person name="Hendrickx P.M."/>
            <person name="Scholtmeijer K."/>
            <person name="Baars J.J.P."/>
            <person name="van Peer A."/>
        </authorList>
    </citation>
    <scope>NUCLEOTIDE SEQUENCE [LARGE SCALE GENOMIC DNA]</scope>
    <source>
        <strain evidence="3 4">H119_p4</strain>
    </source>
</reference>
<keyword evidence="1" id="KW-1133">Transmembrane helix</keyword>
<feature type="transmembrane region" description="Helical" evidence="1">
    <location>
        <begin position="179"/>
        <end position="199"/>
    </location>
</feature>
<keyword evidence="1" id="KW-0812">Transmembrane</keyword>
<comment type="caution">
    <text evidence="3">The sequence shown here is derived from an EMBL/GenBank/DDBJ whole genome shotgun (WGS) entry which is preliminary data.</text>
</comment>
<name>A0A8H7C3M9_AGABI</name>
<evidence type="ECO:0000256" key="1">
    <source>
        <dbReference type="SAM" id="Phobius"/>
    </source>
</evidence>
<protein>
    <recommendedName>
        <fullName evidence="2">DUF6533 domain-containing protein</fullName>
    </recommendedName>
</protein>
<dbReference type="AlphaFoldDB" id="A0A8H7C3M9"/>
<feature type="transmembrane region" description="Helical" evidence="1">
    <location>
        <begin position="133"/>
        <end position="159"/>
    </location>
</feature>
<dbReference type="EMBL" id="JABXXO010000013">
    <property type="protein sequence ID" value="KAF7761563.1"/>
    <property type="molecule type" value="Genomic_DNA"/>
</dbReference>
<feature type="transmembrane region" description="Helical" evidence="1">
    <location>
        <begin position="249"/>
        <end position="269"/>
    </location>
</feature>
<keyword evidence="1" id="KW-0472">Membrane</keyword>
<gene>
    <name evidence="3" type="ORF">Agabi119p4_9555</name>
</gene>
<accession>A0A8H7C3M9</accession>
<dbReference type="Pfam" id="PF20151">
    <property type="entry name" value="DUF6533"/>
    <property type="match status" value="1"/>
</dbReference>
<feature type="transmembrane region" description="Helical" evidence="1">
    <location>
        <begin position="108"/>
        <end position="126"/>
    </location>
</feature>
<feature type="transmembrane region" description="Helical" evidence="1">
    <location>
        <begin position="220"/>
        <end position="243"/>
    </location>
</feature>
<feature type="domain" description="DUF6533" evidence="2">
    <location>
        <begin position="34"/>
        <end position="77"/>
    </location>
</feature>
<evidence type="ECO:0000313" key="3">
    <source>
        <dbReference type="EMBL" id="KAF7761563.1"/>
    </source>
</evidence>
<sequence length="332" mass="37206">MDPSLAPQPPDQAQIVALLALLEDAIKTSRNIFYAGLAAYTVLLFDWMLTLDSEIASIWKAKWNYTKVLYLLCRYFHFIDFPLFVRYLSTNTLSASQCKTVYEVGTSVFMVGVVCAELILTIRTWAVWAKGNYVAIGLFGSFLLIWAAVVVLAAFYLRASNHLSSPLPSLLGCIIEGSGTYLASIFVVIAAHDTIMVVLMITRGIYALRSGGDSRLLKTVYGDGIAFYVYLFVLSVVNIAIIFSFPELVVLLVMMQGAIHSVLACRVILHIRQHYRPELEDSTWEMDVQSAPRFRVGAGDNLGLSRSQTMVWQPLQQSRHHFQHEPDIQELP</sequence>
<evidence type="ECO:0000313" key="4">
    <source>
        <dbReference type="Proteomes" id="UP000629468"/>
    </source>
</evidence>
<proteinExistence type="predicted"/>